<evidence type="ECO:0000313" key="3">
    <source>
        <dbReference type="Proteomes" id="UP000664534"/>
    </source>
</evidence>
<comment type="caution">
    <text evidence="2">The sequence shown here is derived from an EMBL/GenBank/DDBJ whole genome shotgun (WGS) entry which is preliminary data.</text>
</comment>
<dbReference type="Proteomes" id="UP000664534">
    <property type="component" value="Unassembled WGS sequence"/>
</dbReference>
<dbReference type="EMBL" id="CAJPDT010000154">
    <property type="protein sequence ID" value="CAF9941673.1"/>
    <property type="molecule type" value="Genomic_DNA"/>
</dbReference>
<dbReference type="AlphaFoldDB" id="A0A8H3PIM1"/>
<evidence type="ECO:0000256" key="1">
    <source>
        <dbReference type="SAM" id="MobiDB-lite"/>
    </source>
</evidence>
<sequence>MASFRSNATKAEVRAKLPKQDVKKDNDDWVKFEVDSTYLWKTQISLDTTTSWSSLRAVDKDAALSILEKQCGGISPIWGDLKRPVLEWRLYNLHRSAVKAEGRRQASAGMVRSCRLIRRILPTSLADTAHKVAPMSKPPTAMYDPVREASRDLRQQN</sequence>
<proteinExistence type="predicted"/>
<feature type="region of interest" description="Disordered" evidence="1">
    <location>
        <begin position="134"/>
        <end position="157"/>
    </location>
</feature>
<keyword evidence="3" id="KW-1185">Reference proteome</keyword>
<reference evidence="2" key="1">
    <citation type="submission" date="2021-03" db="EMBL/GenBank/DDBJ databases">
        <authorList>
            <person name="Tagirdzhanova G."/>
        </authorList>
    </citation>
    <scope>NUCLEOTIDE SEQUENCE</scope>
</reference>
<name>A0A8H3PIM1_9LECA</name>
<evidence type="ECO:0000313" key="2">
    <source>
        <dbReference type="EMBL" id="CAF9941673.1"/>
    </source>
</evidence>
<organism evidence="2 3">
    <name type="scientific">Imshaugia aleurites</name>
    <dbReference type="NCBI Taxonomy" id="172621"/>
    <lineage>
        <taxon>Eukaryota</taxon>
        <taxon>Fungi</taxon>
        <taxon>Dikarya</taxon>
        <taxon>Ascomycota</taxon>
        <taxon>Pezizomycotina</taxon>
        <taxon>Lecanoromycetes</taxon>
        <taxon>OSLEUM clade</taxon>
        <taxon>Lecanoromycetidae</taxon>
        <taxon>Lecanorales</taxon>
        <taxon>Lecanorineae</taxon>
        <taxon>Parmeliaceae</taxon>
        <taxon>Imshaugia</taxon>
    </lineage>
</organism>
<gene>
    <name evidence="2" type="ORF">IMSHALPRED_002840</name>
</gene>
<accession>A0A8H3PIM1</accession>
<protein>
    <submittedName>
        <fullName evidence="2">Uncharacterized protein</fullName>
    </submittedName>
</protein>
<feature type="compositionally biased region" description="Basic and acidic residues" evidence="1">
    <location>
        <begin position="145"/>
        <end position="157"/>
    </location>
</feature>